<dbReference type="Proteomes" id="UP000027850">
    <property type="component" value="Unassembled WGS sequence"/>
</dbReference>
<dbReference type="AlphaFoldDB" id="A0AB34LCG5"/>
<reference evidence="1 2" key="1">
    <citation type="submission" date="2014-04" db="EMBL/GenBank/DDBJ databases">
        <authorList>
            <person name="Sears C."/>
            <person name="Carroll K."/>
            <person name="Sack B.R."/>
            <person name="Qadri F."/>
            <person name="Myers L.L."/>
            <person name="Chung G.-T."/>
            <person name="Escheverria P."/>
            <person name="Fraser C.M."/>
            <person name="Sadzewicz L."/>
            <person name="Shefchek K.A."/>
            <person name="Tallon L."/>
            <person name="Das S.P."/>
            <person name="Daugherty S."/>
            <person name="Mongodin E.F."/>
        </authorList>
    </citation>
    <scope>NUCLEOTIDE SEQUENCE [LARGE SCALE GENOMIC DNA]</scope>
    <source>
        <strain evidence="1 2">3776 D15 i</strain>
    </source>
</reference>
<name>A0AB34LCG5_PARDI</name>
<organism evidence="1 2">
    <name type="scientific">Parabacteroides distasonis str. 3776 D15 i</name>
    <dbReference type="NCBI Taxonomy" id="1339342"/>
    <lineage>
        <taxon>Bacteria</taxon>
        <taxon>Pseudomonadati</taxon>
        <taxon>Bacteroidota</taxon>
        <taxon>Bacteroidia</taxon>
        <taxon>Bacteroidales</taxon>
        <taxon>Tannerellaceae</taxon>
        <taxon>Parabacteroides</taxon>
    </lineage>
</organism>
<gene>
    <name evidence="1" type="ORF">M091_4556</name>
</gene>
<sequence>MNNMRIEKITDYSKPEEGNKFQELAHKIYVGIYLQYYGKDTGILVCKTPKYGRTLWSKMVKIVDDR</sequence>
<comment type="caution">
    <text evidence="1">The sequence shown here is derived from an EMBL/GenBank/DDBJ whole genome shotgun (WGS) entry which is preliminary data.</text>
</comment>
<protein>
    <submittedName>
        <fullName evidence="1">Uncharacterized protein</fullName>
    </submittedName>
</protein>
<dbReference type="EMBL" id="JNHK01000058">
    <property type="protein sequence ID" value="KDS39252.1"/>
    <property type="molecule type" value="Genomic_DNA"/>
</dbReference>
<proteinExistence type="predicted"/>
<evidence type="ECO:0000313" key="2">
    <source>
        <dbReference type="Proteomes" id="UP000027850"/>
    </source>
</evidence>
<accession>A0AB34LCG5</accession>
<evidence type="ECO:0000313" key="1">
    <source>
        <dbReference type="EMBL" id="KDS39252.1"/>
    </source>
</evidence>